<dbReference type="PANTHER" id="PTHR34477">
    <property type="entry name" value="UPF0213 PROTEIN YHBQ"/>
    <property type="match status" value="1"/>
</dbReference>
<keyword evidence="4" id="KW-1185">Reference proteome</keyword>
<keyword evidence="3" id="KW-0255">Endonuclease</keyword>
<dbReference type="InterPro" id="IPR050190">
    <property type="entry name" value="UPF0213_domain"/>
</dbReference>
<dbReference type="InterPro" id="IPR000305">
    <property type="entry name" value="GIY-YIG_endonuc"/>
</dbReference>
<dbReference type="AlphaFoldDB" id="A0A2T5GM55"/>
<gene>
    <name evidence="3" type="ORF">C8J26_2128</name>
</gene>
<proteinExistence type="inferred from homology"/>
<dbReference type="EMBL" id="QAOG01000003">
    <property type="protein sequence ID" value="PTQ60416.1"/>
    <property type="molecule type" value="Genomic_DNA"/>
</dbReference>
<dbReference type="GO" id="GO:0004519">
    <property type="term" value="F:endonuclease activity"/>
    <property type="evidence" value="ECO:0007669"/>
    <property type="project" value="UniProtKB-KW"/>
</dbReference>
<dbReference type="PROSITE" id="PS50164">
    <property type="entry name" value="GIY_YIG"/>
    <property type="match status" value="1"/>
</dbReference>
<dbReference type="Proteomes" id="UP000244189">
    <property type="component" value="Unassembled WGS sequence"/>
</dbReference>
<accession>A0A2T5GM55</accession>
<evidence type="ECO:0000259" key="2">
    <source>
        <dbReference type="PROSITE" id="PS50164"/>
    </source>
</evidence>
<dbReference type="Gene3D" id="3.40.1440.10">
    <property type="entry name" value="GIY-YIG endonuclease"/>
    <property type="match status" value="1"/>
</dbReference>
<dbReference type="PANTHER" id="PTHR34477:SF5">
    <property type="entry name" value="BSL5627 PROTEIN"/>
    <property type="match status" value="1"/>
</dbReference>
<comment type="similarity">
    <text evidence="1">Belongs to the UPF0213 family.</text>
</comment>
<dbReference type="RefSeq" id="WP_107957848.1">
    <property type="nucleotide sequence ID" value="NZ_JASPFP010000001.1"/>
</dbReference>
<comment type="caution">
    <text evidence="3">The sequence shown here is derived from an EMBL/GenBank/DDBJ whole genome shotgun (WGS) entry which is preliminary data.</text>
</comment>
<dbReference type="SUPFAM" id="SSF82771">
    <property type="entry name" value="GIY-YIG endonuclease"/>
    <property type="match status" value="1"/>
</dbReference>
<evidence type="ECO:0000256" key="1">
    <source>
        <dbReference type="ARBA" id="ARBA00007435"/>
    </source>
</evidence>
<dbReference type="InterPro" id="IPR035901">
    <property type="entry name" value="GIY-YIG_endonuc_sf"/>
</dbReference>
<dbReference type="CDD" id="cd10448">
    <property type="entry name" value="GIY-YIG_unchar_3"/>
    <property type="match status" value="1"/>
</dbReference>
<evidence type="ECO:0000313" key="4">
    <source>
        <dbReference type="Proteomes" id="UP000244189"/>
    </source>
</evidence>
<organism evidence="3 4">
    <name type="scientific">Sphingomonas aurantiaca</name>
    <dbReference type="NCBI Taxonomy" id="185949"/>
    <lineage>
        <taxon>Bacteria</taxon>
        <taxon>Pseudomonadati</taxon>
        <taxon>Pseudomonadota</taxon>
        <taxon>Alphaproteobacteria</taxon>
        <taxon>Sphingomonadales</taxon>
        <taxon>Sphingomonadaceae</taxon>
        <taxon>Sphingomonas</taxon>
    </lineage>
</organism>
<evidence type="ECO:0000313" key="3">
    <source>
        <dbReference type="EMBL" id="PTQ60416.1"/>
    </source>
</evidence>
<reference evidence="3 4" key="1">
    <citation type="submission" date="2018-04" db="EMBL/GenBank/DDBJ databases">
        <title>Genomic Encyclopedia of Type Strains, Phase III (KMG-III): the genomes of soil and plant-associated and newly described type strains.</title>
        <authorList>
            <person name="Whitman W."/>
        </authorList>
    </citation>
    <scope>NUCLEOTIDE SEQUENCE [LARGE SCALE GENOMIC DNA]</scope>
    <source>
        <strain evidence="3 4">MA101b</strain>
    </source>
</reference>
<feature type="domain" description="GIY-YIG" evidence="2">
    <location>
        <begin position="3"/>
        <end position="79"/>
    </location>
</feature>
<protein>
    <submittedName>
        <fullName evidence="3">Putative endonuclease</fullName>
    </submittedName>
</protein>
<sequence>MTKAGYVYIMASRRNGTIYLGVTSDLAARSYQHRNGLIIGFTKTHYCKLLVWYEVHDDLENARLRELQMKKWNRQWKLSEIERMNPDWNDLFESLF</sequence>
<keyword evidence="3" id="KW-0378">Hydrolase</keyword>
<keyword evidence="3" id="KW-0540">Nuclease</keyword>
<dbReference type="Pfam" id="PF01541">
    <property type="entry name" value="GIY-YIG"/>
    <property type="match status" value="1"/>
</dbReference>
<name>A0A2T5GM55_9SPHN</name>